<dbReference type="AlphaFoldDB" id="B6VBC8"/>
<keyword evidence="6" id="KW-0255">Endonuclease</keyword>
<evidence type="ECO:0000259" key="10">
    <source>
        <dbReference type="Pfam" id="PF01693"/>
    </source>
</evidence>
<accession>B6VBC8</accession>
<dbReference type="GO" id="GO:0046872">
    <property type="term" value="F:metal ion binding"/>
    <property type="evidence" value="ECO:0007669"/>
    <property type="project" value="UniProtKB-KW"/>
</dbReference>
<dbReference type="InterPro" id="IPR011320">
    <property type="entry name" value="RNase_H1_N"/>
</dbReference>
<dbReference type="EC" id="3.1.26.4" evidence="3"/>
<evidence type="ECO:0000256" key="6">
    <source>
        <dbReference type="ARBA" id="ARBA00022759"/>
    </source>
</evidence>
<dbReference type="SUPFAM" id="SSF55658">
    <property type="entry name" value="L9 N-domain-like"/>
    <property type="match status" value="2"/>
</dbReference>
<feature type="domain" description="Ribonuclease H1 N-terminal" evidence="10">
    <location>
        <begin position="67"/>
        <end position="109"/>
    </location>
</feature>
<evidence type="ECO:0000256" key="4">
    <source>
        <dbReference type="ARBA" id="ARBA00022722"/>
    </source>
</evidence>
<feature type="region of interest" description="Disordered" evidence="9">
    <location>
        <begin position="124"/>
        <end position="164"/>
    </location>
</feature>
<dbReference type="Pfam" id="PF01693">
    <property type="entry name" value="Cauli_VI"/>
    <property type="match status" value="2"/>
</dbReference>
<evidence type="ECO:0000256" key="1">
    <source>
        <dbReference type="ARBA" id="ARBA00001946"/>
    </source>
</evidence>
<comment type="similarity">
    <text evidence="2">Belongs to the RNase H family.</text>
</comment>
<dbReference type="InterPro" id="IPR037056">
    <property type="entry name" value="RNase_H1_N_sf"/>
</dbReference>
<comment type="cofactor">
    <cofactor evidence="1">
        <name>Mg(2+)</name>
        <dbReference type="ChEBI" id="CHEBI:18420"/>
    </cofactor>
</comment>
<feature type="domain" description="Ribonuclease H1 N-terminal" evidence="10">
    <location>
        <begin position="3"/>
        <end position="46"/>
    </location>
</feature>
<evidence type="ECO:0000256" key="3">
    <source>
        <dbReference type="ARBA" id="ARBA00012180"/>
    </source>
</evidence>
<reference evidence="11" key="1">
    <citation type="journal article" date="2008" name="Genome Res.">
        <title>Multigenome DNA sequence conservation identifies Hox cis-regulatory elements.</title>
        <authorList>
            <person name="Kuntz S.G."/>
            <person name="Schwarz E.M."/>
            <person name="DeModena J.A."/>
            <person name="De Buysscher T."/>
            <person name="Trout D."/>
            <person name="Shizuya H."/>
            <person name="Sternberg P.W."/>
            <person name="Wold B.J."/>
        </authorList>
    </citation>
    <scope>NUCLEOTIDE SEQUENCE</scope>
    <source>
        <strain evidence="11">CB5161</strain>
    </source>
</reference>
<organism evidence="11">
    <name type="scientific">Caenorhabditis brenneri</name>
    <name type="common">Nematode worm</name>
    <dbReference type="NCBI Taxonomy" id="135651"/>
    <lineage>
        <taxon>Eukaryota</taxon>
        <taxon>Metazoa</taxon>
        <taxon>Ecdysozoa</taxon>
        <taxon>Nematoda</taxon>
        <taxon>Chromadorea</taxon>
        <taxon>Rhabditida</taxon>
        <taxon>Rhabditina</taxon>
        <taxon>Rhabditomorpha</taxon>
        <taxon>Rhabditoidea</taxon>
        <taxon>Rhabditidae</taxon>
        <taxon>Peloderinae</taxon>
        <taxon>Caenorhabditis</taxon>
    </lineage>
</organism>
<evidence type="ECO:0000256" key="5">
    <source>
        <dbReference type="ARBA" id="ARBA00022723"/>
    </source>
</evidence>
<keyword evidence="5" id="KW-0479">Metal-binding</keyword>
<keyword evidence="4" id="KW-0540">Nuclease</keyword>
<dbReference type="InterPro" id="IPR009027">
    <property type="entry name" value="Ribosomal_bL9/RNase_H1_N"/>
</dbReference>
<dbReference type="GO" id="GO:0004523">
    <property type="term" value="F:RNA-DNA hybrid ribonuclease activity"/>
    <property type="evidence" value="ECO:0007669"/>
    <property type="project" value="UniProtKB-EC"/>
</dbReference>
<dbReference type="HOGENOM" id="CLU_142444_0_0_1"/>
<dbReference type="Gene3D" id="3.40.970.10">
    <property type="entry name" value="Ribonuclease H1, N-terminal domain"/>
    <property type="match status" value="2"/>
</dbReference>
<gene>
    <name evidence="11" type="ORF">Cbre_JD04.006</name>
</gene>
<evidence type="ECO:0000256" key="9">
    <source>
        <dbReference type="SAM" id="MobiDB-lite"/>
    </source>
</evidence>
<proteinExistence type="inferred from homology"/>
<protein>
    <recommendedName>
        <fullName evidence="3">ribonuclease H</fullName>
        <ecNumber evidence="3">3.1.26.4</ecNumber>
    </recommendedName>
</protein>
<keyword evidence="8" id="KW-0460">Magnesium</keyword>
<keyword evidence="7" id="KW-0378">Hydrolase</keyword>
<sequence length="164" mass="19244">MSKFYGVAHGFVRGVFTEWADAKKQIDKFPQPVYKKFPTEEEARKYVDERKPKKVELSFPEPTHEAYYAVARGNVVGVFTNYNDVKEHIKNYPQPLHKKWATLDEAVAYFHKFYEGKEDVKGAGKVEKESKKVEKESEKAEKPEKRESKRKAEKEEVVEKKKKK</sequence>
<dbReference type="FunFam" id="3.40.970.10:FF:000001">
    <property type="entry name" value="Ribonuclease H1"/>
    <property type="match status" value="2"/>
</dbReference>
<evidence type="ECO:0000256" key="2">
    <source>
        <dbReference type="ARBA" id="ARBA00005300"/>
    </source>
</evidence>
<dbReference type="EMBL" id="FJ362356">
    <property type="protein sequence ID" value="ACI49021.1"/>
    <property type="molecule type" value="Genomic_DNA"/>
</dbReference>
<evidence type="ECO:0000256" key="8">
    <source>
        <dbReference type="ARBA" id="ARBA00022842"/>
    </source>
</evidence>
<evidence type="ECO:0000256" key="7">
    <source>
        <dbReference type="ARBA" id="ARBA00022801"/>
    </source>
</evidence>
<evidence type="ECO:0000313" key="11">
    <source>
        <dbReference type="EMBL" id="ACI49021.1"/>
    </source>
</evidence>
<name>B6VBC8_CAEBE</name>